<dbReference type="EMBL" id="JBHSWE010000001">
    <property type="protein sequence ID" value="MFC6670387.1"/>
    <property type="molecule type" value="Genomic_DNA"/>
</dbReference>
<evidence type="ECO:0000256" key="1">
    <source>
        <dbReference type="SAM" id="Phobius"/>
    </source>
</evidence>
<proteinExistence type="predicted"/>
<evidence type="ECO:0000313" key="2">
    <source>
        <dbReference type="EMBL" id="MFC6670387.1"/>
    </source>
</evidence>
<dbReference type="RefSeq" id="WP_379908889.1">
    <property type="nucleotide sequence ID" value="NZ_JBHSWE010000001.1"/>
</dbReference>
<organism evidence="2 3">
    <name type="scientific">Marinobacterium aestuariivivens</name>
    <dbReference type="NCBI Taxonomy" id="1698799"/>
    <lineage>
        <taxon>Bacteria</taxon>
        <taxon>Pseudomonadati</taxon>
        <taxon>Pseudomonadota</taxon>
        <taxon>Gammaproteobacteria</taxon>
        <taxon>Oceanospirillales</taxon>
        <taxon>Oceanospirillaceae</taxon>
        <taxon>Marinobacterium</taxon>
    </lineage>
</organism>
<accession>A0ABW1ZYT8</accession>
<keyword evidence="1" id="KW-1133">Transmembrane helix</keyword>
<gene>
    <name evidence="2" type="ORF">ACFQDL_10040</name>
</gene>
<keyword evidence="1" id="KW-0472">Membrane</keyword>
<comment type="caution">
    <text evidence="2">The sequence shown here is derived from an EMBL/GenBank/DDBJ whole genome shotgun (WGS) entry which is preliminary data.</text>
</comment>
<dbReference type="Proteomes" id="UP001596422">
    <property type="component" value="Unassembled WGS sequence"/>
</dbReference>
<name>A0ABW1ZYT8_9GAMM</name>
<keyword evidence="1" id="KW-0812">Transmembrane</keyword>
<keyword evidence="3" id="KW-1185">Reference proteome</keyword>
<feature type="transmembrane region" description="Helical" evidence="1">
    <location>
        <begin position="77"/>
        <end position="97"/>
    </location>
</feature>
<evidence type="ECO:0000313" key="3">
    <source>
        <dbReference type="Proteomes" id="UP001596422"/>
    </source>
</evidence>
<reference evidence="3" key="1">
    <citation type="journal article" date="2019" name="Int. J. Syst. Evol. Microbiol.">
        <title>The Global Catalogue of Microorganisms (GCM) 10K type strain sequencing project: providing services to taxonomists for standard genome sequencing and annotation.</title>
        <authorList>
            <consortium name="The Broad Institute Genomics Platform"/>
            <consortium name="The Broad Institute Genome Sequencing Center for Infectious Disease"/>
            <person name="Wu L."/>
            <person name="Ma J."/>
        </authorList>
    </citation>
    <scope>NUCLEOTIDE SEQUENCE [LARGE SCALE GENOMIC DNA]</scope>
    <source>
        <strain evidence="3">NBRC 111756</strain>
    </source>
</reference>
<feature type="transmembrane region" description="Helical" evidence="1">
    <location>
        <begin position="32"/>
        <end position="49"/>
    </location>
</feature>
<sequence>MTKPDAPSATTPERLEPTLMRFIWRYSARQQLALLGITLLSFPILYASLELPKRILNDAIGGTVFPLQLFGFEVAQVPFLLLLCFAFLLTLLLSGLIKMRLNVYKGWSANACCAVCATG</sequence>
<protein>
    <submittedName>
        <fullName evidence="2">Uncharacterized protein</fullName>
    </submittedName>
</protein>